<feature type="domain" description="Tetrahydrofolate dehydrogenase/cyclohydrolase catalytic" evidence="19">
    <location>
        <begin position="35"/>
        <end position="154"/>
    </location>
</feature>
<evidence type="ECO:0000259" key="19">
    <source>
        <dbReference type="Pfam" id="PF00763"/>
    </source>
</evidence>
<dbReference type="EMBL" id="JAACJL010000044">
    <property type="protein sequence ID" value="KAF4614767.1"/>
    <property type="molecule type" value="Genomic_DNA"/>
</dbReference>
<comment type="subunit">
    <text evidence="5">Homodimer.</text>
</comment>
<keyword evidence="16" id="KW-0521">NADP</keyword>
<evidence type="ECO:0000256" key="6">
    <source>
        <dbReference type="ARBA" id="ARBA00012295"/>
    </source>
</evidence>
<dbReference type="HAMAP" id="MF_01543">
    <property type="entry name" value="FTHFS"/>
    <property type="match status" value="1"/>
</dbReference>
<evidence type="ECO:0000256" key="3">
    <source>
        <dbReference type="ARBA" id="ARBA00005559"/>
    </source>
</evidence>
<dbReference type="Gene3D" id="3.40.50.10860">
    <property type="entry name" value="Leucine Dehydrogenase, chain A, domain 1"/>
    <property type="match status" value="1"/>
</dbReference>
<comment type="similarity">
    <text evidence="4">In the C-terminal section; belongs to the formate--tetrahydrofolate ligase family.</text>
</comment>
<dbReference type="SUPFAM" id="SSF52540">
    <property type="entry name" value="P-loop containing nucleoside triphosphate hydrolases"/>
    <property type="match status" value="1"/>
</dbReference>
<accession>A0A8H4QQX8</accession>
<dbReference type="PROSITE" id="PS00721">
    <property type="entry name" value="FTHFS_1"/>
    <property type="match status" value="1"/>
</dbReference>
<comment type="similarity">
    <text evidence="3">In the N-terminal section; belongs to the tetrahydrofolate dehydrogenase/cyclohydrolase family.</text>
</comment>
<dbReference type="FunFam" id="3.40.50.300:FF:001123">
    <property type="entry name" value="C-1-tetrahydrofolate synthase, cytoplasmic isoform X2"/>
    <property type="match status" value="1"/>
</dbReference>
<comment type="pathway">
    <text evidence="2">One-carbon metabolism; tetrahydrofolate interconversion.</text>
</comment>
<dbReference type="SUPFAM" id="SSF53223">
    <property type="entry name" value="Aminoacid dehydrogenase-like, N-terminal domain"/>
    <property type="match status" value="1"/>
</dbReference>
<feature type="domain" description="Tetrahydrofolate dehydrogenase/cyclohydrolase NAD(P)-binding" evidence="20">
    <location>
        <begin position="175"/>
        <end position="323"/>
    </location>
</feature>
<dbReference type="InterPro" id="IPR046346">
    <property type="entry name" value="Aminoacid_DH-like_N_sf"/>
</dbReference>
<evidence type="ECO:0000256" key="2">
    <source>
        <dbReference type="ARBA" id="ARBA00004777"/>
    </source>
</evidence>
<proteinExistence type="inferred from homology"/>
<evidence type="ECO:0000256" key="13">
    <source>
        <dbReference type="ARBA" id="ARBA00022741"/>
    </source>
</evidence>
<dbReference type="Gene3D" id="3.10.410.10">
    <property type="entry name" value="Formyltetrahydrofolate synthetase, domain 3"/>
    <property type="match status" value="1"/>
</dbReference>
<dbReference type="InterPro" id="IPR000559">
    <property type="entry name" value="Formate_THF_ligase"/>
</dbReference>
<dbReference type="Pfam" id="PF01268">
    <property type="entry name" value="FTHFS"/>
    <property type="match status" value="1"/>
</dbReference>
<dbReference type="EC" id="3.5.4.9" evidence="7"/>
<dbReference type="Pfam" id="PF02882">
    <property type="entry name" value="THF_DHG_CYH_C"/>
    <property type="match status" value="1"/>
</dbReference>
<evidence type="ECO:0000256" key="17">
    <source>
        <dbReference type="ARBA" id="ARBA00023002"/>
    </source>
</evidence>
<name>A0A8H4QQX8_9AGAR</name>
<dbReference type="PANTHER" id="PTHR48099">
    <property type="entry name" value="C-1-TETRAHYDROFOLATE SYNTHASE, CYTOPLASMIC-RELATED"/>
    <property type="match status" value="1"/>
</dbReference>
<dbReference type="UniPathway" id="UPA00193"/>
<evidence type="ECO:0000256" key="18">
    <source>
        <dbReference type="ARBA" id="ARBA00023268"/>
    </source>
</evidence>
<dbReference type="FunFam" id="3.40.50.10860:FF:000005">
    <property type="entry name" value="C-1-tetrahydrofolate synthase, cytoplasmic, putative"/>
    <property type="match status" value="1"/>
</dbReference>
<sequence>MMVASRLRTLLSLQHLKFRTMASEASTPSISAKLVDGTALAKSVRENVAQRIHEKQKQFPRFQPQLAIVQAGERPDSSTYVRMKAKAAEQVGIKFRHITVPAEATADQIVQIVKELNADDSVSGILVQLPLGDHVTSAEERLVTEAVSPGKDVDGFHAYNIGHLSSRASDPLFAPCTPSAVLQLLKSTGVQISGTNAVVLGRSDIVGSPVASMLRNEDATVTQCHSRTKNIQDIIKNADIVVAAIGKPEFVKGSWIKPGAVVIDVGINYIPDESKKSGQRLVGDVEFSTAANVASYITPVPGGVGPMTVAMLMENTLIAATRQWEETRERKIKPLPLKMLDKVPSDIEIAMAQTPKPISDLAHEIGITANELENYGKYKAKVDLSILDRLAHRKDGKYIIVAGITPTPLGEGKSTTTIGLAQALGAELGRPAFACVRQPSQGPTFGIKGGAAGGGYSQVIPMDEFNLHLTGDIHAVTAANNLLAAALDARIFHEGTQSDKALYSRLVPTKKGKREFAPLMLKRLKKLGINKTDPNELTPEEIKRFARLDVDVDTITWNRVMDTNDRFLRKITVGQNSTEQGFERSTGFDIAVASECMAILALTTGLQDMTERLGAMVVATSKQGDPITADDIGVSGALAVLLKDAIKPNLMQTLQGTPVFVHAGPFANIAHGNSSILADRVALKLAGTEEGDSSDRVGYVLTEGGFGADMGMEKFCNIKCRVSGLKPDATIIVATTRALKMHGGGPDVSPGKPLHETYTKEDLVTLKEGCKNMVKHIENSRKFGVKVIVAINQFATDSEAELALVREEALKAGADAAVVTNHWAKGGAGARDLAEAVIQICEGESQFKFLYDLDRSIEEKIDIIGKEIYGADGIELSELARQQVDTYTRQGYSNLPICMAKTQYSFSHDPKLKGVPSGFTLPIRAVRLSAGAGFLYPILGEMQTMPGLGTRPGFWEVGLDQETGRVVGLF</sequence>
<dbReference type="PANTHER" id="PTHR48099:SF5">
    <property type="entry name" value="C-1-TETRAHYDROFOLATE SYNTHASE, CYTOPLASMIC"/>
    <property type="match status" value="1"/>
</dbReference>
<dbReference type="InterPro" id="IPR020630">
    <property type="entry name" value="THF_DH/CycHdrlase_cat_dom"/>
</dbReference>
<dbReference type="SUPFAM" id="SSF51735">
    <property type="entry name" value="NAD(P)-binding Rossmann-fold domains"/>
    <property type="match status" value="1"/>
</dbReference>
<dbReference type="AlphaFoldDB" id="A0A8H4QQX8"/>
<evidence type="ECO:0000256" key="1">
    <source>
        <dbReference type="ARBA" id="ARBA00004496"/>
    </source>
</evidence>
<dbReference type="GO" id="GO:0004488">
    <property type="term" value="F:methylenetetrahydrofolate dehydrogenase (NADP+) activity"/>
    <property type="evidence" value="ECO:0007669"/>
    <property type="project" value="UniProtKB-EC"/>
</dbReference>
<dbReference type="GO" id="GO:0004329">
    <property type="term" value="F:formate-tetrahydrofolate ligase activity"/>
    <property type="evidence" value="ECO:0007669"/>
    <property type="project" value="UniProtKB-EC"/>
</dbReference>
<dbReference type="Gene3D" id="3.40.50.300">
    <property type="entry name" value="P-loop containing nucleotide triphosphate hydrolases"/>
    <property type="match status" value="2"/>
</dbReference>
<dbReference type="HAMAP" id="MF_01576">
    <property type="entry name" value="THF_DHG_CYH"/>
    <property type="match status" value="1"/>
</dbReference>
<comment type="caution">
    <text evidence="21">The sequence shown here is derived from an EMBL/GenBank/DDBJ whole genome shotgun (WGS) entry which is preliminary data.</text>
</comment>
<keyword evidence="10" id="KW-0963">Cytoplasm</keyword>
<dbReference type="Gene3D" id="3.40.50.720">
    <property type="entry name" value="NAD(P)-binding Rossmann-like Domain"/>
    <property type="match status" value="1"/>
</dbReference>
<evidence type="ECO:0000256" key="10">
    <source>
        <dbReference type="ARBA" id="ARBA00022490"/>
    </source>
</evidence>
<dbReference type="FunFam" id="3.40.50.720:FF:000006">
    <property type="entry name" value="Bifunctional protein FolD"/>
    <property type="match status" value="1"/>
</dbReference>
<evidence type="ECO:0000256" key="4">
    <source>
        <dbReference type="ARBA" id="ARBA00006985"/>
    </source>
</evidence>
<dbReference type="PRINTS" id="PR00085">
    <property type="entry name" value="THFDHDRGNASE"/>
</dbReference>
<keyword evidence="14" id="KW-0378">Hydrolase</keyword>
<dbReference type="EC" id="6.3.4.3" evidence="6"/>
<dbReference type="FunFam" id="3.10.410.10:FF:000001">
    <property type="entry name" value="Putative formate--tetrahydrofolate ligase"/>
    <property type="match status" value="1"/>
</dbReference>
<dbReference type="InterPro" id="IPR020867">
    <property type="entry name" value="THF_DH/CycHdrlase_CS"/>
</dbReference>
<evidence type="ECO:0000256" key="16">
    <source>
        <dbReference type="ARBA" id="ARBA00022857"/>
    </source>
</evidence>
<dbReference type="InterPro" id="IPR020631">
    <property type="entry name" value="THF_DH/CycHdrlase_NAD-bd_dom"/>
</dbReference>
<keyword evidence="22" id="KW-1185">Reference proteome</keyword>
<dbReference type="CDD" id="cd00477">
    <property type="entry name" value="FTHFS"/>
    <property type="match status" value="1"/>
</dbReference>
<evidence type="ECO:0000256" key="15">
    <source>
        <dbReference type="ARBA" id="ARBA00022840"/>
    </source>
</evidence>
<evidence type="ECO:0000259" key="20">
    <source>
        <dbReference type="Pfam" id="PF02882"/>
    </source>
</evidence>
<keyword evidence="15" id="KW-0067">ATP-binding</keyword>
<dbReference type="PROSITE" id="PS00767">
    <property type="entry name" value="THF_DHG_CYH_2"/>
    <property type="match status" value="1"/>
</dbReference>
<keyword evidence="17" id="KW-0560">Oxidoreductase</keyword>
<dbReference type="CDD" id="cd01080">
    <property type="entry name" value="NAD_bind_m-THF_DH_Cyclohyd"/>
    <property type="match status" value="1"/>
</dbReference>
<evidence type="ECO:0000256" key="8">
    <source>
        <dbReference type="ARBA" id="ARBA00012859"/>
    </source>
</evidence>
<dbReference type="InterPro" id="IPR036291">
    <property type="entry name" value="NAD(P)-bd_dom_sf"/>
</dbReference>
<gene>
    <name evidence="21" type="ORF">D9613_003061</name>
</gene>
<keyword evidence="11" id="KW-0554">One-carbon metabolism</keyword>
<evidence type="ECO:0000256" key="11">
    <source>
        <dbReference type="ARBA" id="ARBA00022563"/>
    </source>
</evidence>
<dbReference type="EC" id="1.5.1.5" evidence="8"/>
<dbReference type="Pfam" id="PF00763">
    <property type="entry name" value="THF_DHG_CYH"/>
    <property type="match status" value="1"/>
</dbReference>
<comment type="subcellular location">
    <subcellularLocation>
        <location evidence="1">Cytoplasm</location>
    </subcellularLocation>
</comment>
<reference evidence="21 22" key="1">
    <citation type="submission" date="2019-12" db="EMBL/GenBank/DDBJ databases">
        <authorList>
            <person name="Floudas D."/>
            <person name="Bentzer J."/>
            <person name="Ahren D."/>
            <person name="Johansson T."/>
            <person name="Persson P."/>
            <person name="Tunlid A."/>
        </authorList>
    </citation>
    <scope>NUCLEOTIDE SEQUENCE [LARGE SCALE GENOMIC DNA]</scope>
    <source>
        <strain evidence="21 22">CBS 102.39</strain>
    </source>
</reference>
<dbReference type="GO" id="GO:0005829">
    <property type="term" value="C:cytosol"/>
    <property type="evidence" value="ECO:0007669"/>
    <property type="project" value="TreeGrafter"/>
</dbReference>
<dbReference type="InterPro" id="IPR000672">
    <property type="entry name" value="THF_DH/CycHdrlase"/>
</dbReference>
<dbReference type="FunFam" id="3.40.50.300:FF:000245">
    <property type="entry name" value="C-1-tetrahydrofolate synthase, cytoplasmic"/>
    <property type="match status" value="1"/>
</dbReference>
<evidence type="ECO:0000313" key="22">
    <source>
        <dbReference type="Proteomes" id="UP000521872"/>
    </source>
</evidence>
<dbReference type="GO" id="GO:0005524">
    <property type="term" value="F:ATP binding"/>
    <property type="evidence" value="ECO:0007669"/>
    <property type="project" value="UniProtKB-KW"/>
</dbReference>
<dbReference type="InterPro" id="IPR020628">
    <property type="entry name" value="Formate_THF_ligase_CS"/>
</dbReference>
<keyword evidence="12" id="KW-0436">Ligase</keyword>
<dbReference type="GO" id="GO:0004477">
    <property type="term" value="F:methenyltetrahydrofolate cyclohydrolase activity"/>
    <property type="evidence" value="ECO:0007669"/>
    <property type="project" value="UniProtKB-EC"/>
</dbReference>
<evidence type="ECO:0000256" key="9">
    <source>
        <dbReference type="ARBA" id="ARBA00017592"/>
    </source>
</evidence>
<keyword evidence="18" id="KW-0511">Multifunctional enzyme</keyword>
<organism evidence="21 22">
    <name type="scientific">Agrocybe pediades</name>
    <dbReference type="NCBI Taxonomy" id="84607"/>
    <lineage>
        <taxon>Eukaryota</taxon>
        <taxon>Fungi</taxon>
        <taxon>Dikarya</taxon>
        <taxon>Basidiomycota</taxon>
        <taxon>Agaricomycotina</taxon>
        <taxon>Agaricomycetes</taxon>
        <taxon>Agaricomycetidae</taxon>
        <taxon>Agaricales</taxon>
        <taxon>Agaricineae</taxon>
        <taxon>Strophariaceae</taxon>
        <taxon>Agrocybe</taxon>
    </lineage>
</organism>
<evidence type="ECO:0000256" key="14">
    <source>
        <dbReference type="ARBA" id="ARBA00022801"/>
    </source>
</evidence>
<dbReference type="InterPro" id="IPR027417">
    <property type="entry name" value="P-loop_NTPase"/>
</dbReference>
<evidence type="ECO:0000256" key="12">
    <source>
        <dbReference type="ARBA" id="ARBA00022598"/>
    </source>
</evidence>
<protein>
    <recommendedName>
        <fullName evidence="9">C-1-tetrahydrofolate synthase, cytoplasmic</fullName>
        <ecNumber evidence="8">1.5.1.5</ecNumber>
        <ecNumber evidence="7">3.5.4.9</ecNumber>
        <ecNumber evidence="6">6.3.4.3</ecNumber>
    </recommendedName>
</protein>
<dbReference type="GO" id="GO:0035999">
    <property type="term" value="P:tetrahydrofolate interconversion"/>
    <property type="evidence" value="ECO:0007669"/>
    <property type="project" value="UniProtKB-UniPathway"/>
</dbReference>
<evidence type="ECO:0000256" key="5">
    <source>
        <dbReference type="ARBA" id="ARBA00011738"/>
    </source>
</evidence>
<dbReference type="Proteomes" id="UP000521872">
    <property type="component" value="Unassembled WGS sequence"/>
</dbReference>
<evidence type="ECO:0000256" key="7">
    <source>
        <dbReference type="ARBA" id="ARBA00012776"/>
    </source>
</evidence>
<evidence type="ECO:0000313" key="21">
    <source>
        <dbReference type="EMBL" id="KAF4614767.1"/>
    </source>
</evidence>
<keyword evidence="13" id="KW-0547">Nucleotide-binding</keyword>